<dbReference type="Ensembl" id="ENST00000697835.1">
    <property type="protein sequence ID" value="ENSP00000513455.1"/>
    <property type="gene ID" value="ENSG00000204351.14"/>
</dbReference>
<reference evidence="2 3" key="1">
    <citation type="journal article" date="2001" name="Nature">
        <title>Initial sequencing and analysis of the human genome.</title>
        <authorList>
            <consortium name="International Human Genome Sequencing Consortium"/>
            <person name="Lander E.S."/>
            <person name="Linton L.M."/>
            <person name="Birren B."/>
            <person name="Nusbaum C."/>
            <person name="Zody M.C."/>
            <person name="Baldwin J."/>
            <person name="Devon K."/>
            <person name="Dewar K."/>
            <person name="Doyle M."/>
            <person name="FitzHugh W."/>
            <person name="Funke R."/>
            <person name="Gage D."/>
            <person name="Harris K."/>
            <person name="Heaford A."/>
            <person name="Howland J."/>
            <person name="Kann L."/>
            <person name="Lehoczky J."/>
            <person name="LeVine R."/>
            <person name="McEwan P."/>
            <person name="McKernan K."/>
            <person name="Meldrim J."/>
            <person name="Mesirov J.P."/>
            <person name="Miranda C."/>
            <person name="Morris W."/>
            <person name="Naylor J."/>
            <person name="Raymond C."/>
            <person name="Rosetti M."/>
            <person name="Santos R."/>
            <person name="Sheridan A."/>
            <person name="Sougnez C."/>
            <person name="Stange-Thomann N."/>
            <person name="Stojanovic N."/>
            <person name="Subramanian A."/>
            <person name="Wyman D."/>
            <person name="Rogers J."/>
            <person name="Sulston J."/>
            <person name="Ainscough R."/>
            <person name="Beck S."/>
            <person name="Bentley D."/>
            <person name="Burton J."/>
            <person name="Clee C."/>
            <person name="Carter N."/>
            <person name="Coulson A."/>
            <person name="Deadman R."/>
            <person name="Deloukas P."/>
            <person name="Dunham A."/>
            <person name="Dunham I."/>
            <person name="Durbin R."/>
            <person name="French L."/>
            <person name="Grafham D."/>
            <person name="Gregory S."/>
            <person name="Hubbard T."/>
            <person name="Humphray S."/>
            <person name="Hunt A."/>
            <person name="Jones M."/>
            <person name="Lloyd C."/>
            <person name="McMurray A."/>
            <person name="Matthews L."/>
            <person name="Mercer S."/>
            <person name="Milne S."/>
            <person name="Mullikin J.C."/>
            <person name="Mungall A."/>
            <person name="Plumb R."/>
            <person name="Ross M."/>
            <person name="Shownkeen R."/>
            <person name="Sims S."/>
            <person name="Waterston R.H."/>
            <person name="Wilson R.K."/>
            <person name="Hillier L.W."/>
            <person name="McPherson J.D."/>
            <person name="Marra M.A."/>
            <person name="Mardis E.R."/>
            <person name="Fulton L.A."/>
            <person name="Chinwalla A.T."/>
            <person name="Pepin K.H."/>
            <person name="Gish W.R."/>
            <person name="Chissoe S.L."/>
            <person name="Wendl M.C."/>
            <person name="Delehaunty K.D."/>
            <person name="Miner T.L."/>
            <person name="Delehaunty A."/>
            <person name="Kramer J.B."/>
            <person name="Cook L.L."/>
            <person name="Fulton R.S."/>
            <person name="Johnson D.L."/>
            <person name="Minx P.J."/>
            <person name="Clifton S.W."/>
            <person name="Hawkins T."/>
            <person name="Branscomb E."/>
            <person name="Predki P."/>
            <person name="Richardson P."/>
            <person name="Wenning S."/>
            <person name="Slezak T."/>
            <person name="Doggett N."/>
            <person name="Cheng J.F."/>
            <person name="Olsen A."/>
            <person name="Lucas S."/>
            <person name="Elkin C."/>
            <person name="Uberbacher E."/>
            <person name="Frazier M."/>
            <person name="Gibbs R.A."/>
            <person name="Muzny D.M."/>
            <person name="Scherer S.E."/>
            <person name="Bouck J.B."/>
            <person name="Sodergren E.J."/>
            <person name="Worley K.C."/>
            <person name="Rives C.M."/>
            <person name="Gorrell J.H."/>
            <person name="Metzker M.L."/>
            <person name="Naylor S.L."/>
            <person name="Kucherlapati R.S."/>
            <person name="Nelson D.L."/>
            <person name="Weinstock G.M."/>
            <person name="Sakaki Y."/>
            <person name="Fujiyama A."/>
            <person name="Hattori M."/>
            <person name="Yada T."/>
            <person name="Toyoda A."/>
            <person name="Itoh T."/>
            <person name="Kawagoe C."/>
            <person name="Watanabe H."/>
            <person name="Totoki Y."/>
            <person name="Taylor T."/>
            <person name="Weissenbach J."/>
            <person name="Heilig R."/>
            <person name="Saurin W."/>
            <person name="Artiguenave F."/>
            <person name="Brottier P."/>
            <person name="Bruls T."/>
            <person name="Pelletier E."/>
            <person name="Robert C."/>
            <person name="Wincker P."/>
            <person name="Smith D.R."/>
            <person name="Doucette-Stamm L."/>
            <person name="Rubenfield M."/>
            <person name="Weinstock K."/>
            <person name="Lee H.M."/>
            <person name="Dubois J."/>
            <person name="Rosenthal A."/>
            <person name="Platzer M."/>
            <person name="Nyakatura G."/>
            <person name="Taudien S."/>
            <person name="Rump A."/>
            <person name="Yang H."/>
            <person name="Yu J."/>
            <person name="Wang J."/>
            <person name="Huang G."/>
            <person name="Gu J."/>
            <person name="Hood L."/>
            <person name="Rowen L."/>
            <person name="Madan A."/>
            <person name="Qin S."/>
            <person name="Davis R.W."/>
            <person name="Federspiel N.A."/>
            <person name="Abola A.P."/>
            <person name="Proctor M.J."/>
            <person name="Myers R.M."/>
            <person name="Schmutz J."/>
            <person name="Dickson M."/>
            <person name="Grimwood J."/>
            <person name="Cox D.R."/>
            <person name="Olson M.V."/>
            <person name="Kaul R."/>
            <person name="Raymond C."/>
            <person name="Shimizu N."/>
            <person name="Kawasaki K."/>
            <person name="Minoshima S."/>
            <person name="Evans G.A."/>
            <person name="Athanasiou M."/>
            <person name="Schultz R."/>
            <person name="Roe B.A."/>
            <person name="Chen F."/>
            <person name="Pan H."/>
            <person name="Ramser J."/>
            <person name="Lehrach H."/>
            <person name="Reinhardt R."/>
            <person name="McCombie W.R."/>
            <person name="de la Bastide M."/>
            <person name="Dedhia N."/>
            <person name="Blocker H."/>
            <person name="Hornischer K."/>
            <person name="Nordsiek G."/>
            <person name="Agarwala R."/>
            <person name="Aravind L."/>
            <person name="Bailey J.A."/>
            <person name="Bateman A."/>
            <person name="Batzoglou S."/>
            <person name="Birney E."/>
            <person name="Bork P."/>
            <person name="Brown D.G."/>
            <person name="Burge C.B."/>
            <person name="Cerutti L."/>
            <person name="Chen H.C."/>
            <person name="Church D."/>
            <person name="Clamp M."/>
            <person name="Copley R.R."/>
            <person name="Doerks T."/>
            <person name="Eddy S.R."/>
            <person name="Eichler E.E."/>
            <person name="Furey T.S."/>
            <person name="Galagan J."/>
            <person name="Gilbert J.G."/>
            <person name="Harmon C."/>
            <person name="Hayashizaki Y."/>
            <person name="Haussler D."/>
            <person name="Hermjakob H."/>
            <person name="Hokamp K."/>
            <person name="Jang W."/>
            <person name="Johnson L.S."/>
            <person name="Jones T.A."/>
            <person name="Kasif S."/>
            <person name="Kaspryzk A."/>
            <person name="Kennedy S."/>
            <person name="Kent W.J."/>
            <person name="Kitts P."/>
            <person name="Koonin E.V."/>
            <person name="Korf I."/>
            <person name="Kulp D."/>
            <person name="Lancet D."/>
            <person name="Lowe T.M."/>
            <person name="McLysaght A."/>
            <person name="Mikkelsen T."/>
            <person name="Moran J.V."/>
            <person name="Mulder N."/>
            <person name="Pollara V.J."/>
            <person name="Ponting C.P."/>
            <person name="Schuler G."/>
            <person name="Schultz J."/>
            <person name="Slater G."/>
            <person name="Smit A.F."/>
            <person name="Stupka E."/>
            <person name="Szustakowski J."/>
            <person name="Thierry-Mieg D."/>
            <person name="Thierry-Mieg J."/>
            <person name="Wagner L."/>
            <person name="Wallis J."/>
            <person name="Wheeler R."/>
            <person name="Williams A."/>
            <person name="Wolf Y.I."/>
            <person name="Wolfe K.H."/>
            <person name="Yang S.P."/>
            <person name="Yeh R.F."/>
            <person name="Collins F."/>
            <person name="Guyer M.S."/>
            <person name="Peterson J."/>
            <person name="Felsenfeld A."/>
            <person name="Wetterstrand K.A."/>
            <person name="Patrinos A."/>
            <person name="Morgan M.J."/>
            <person name="de Jong P."/>
            <person name="Catanese J.J."/>
            <person name="Osoegawa K."/>
            <person name="Shizuya H."/>
            <person name="Choi S."/>
            <person name="Chen Y.J."/>
        </authorList>
    </citation>
    <scope>NUCLEOTIDE SEQUENCE [LARGE SCALE GENOMIC DNA]</scope>
</reference>
<evidence type="ECO:0007829" key="4">
    <source>
        <dbReference type="PeptideAtlas" id="A0A8V8TMR3"/>
    </source>
</evidence>
<reference evidence="2 3" key="2">
    <citation type="journal article" date="2003" name="Nature">
        <title>The DNA sequence and analysis of human chromosome 6.</title>
        <authorList>
            <person name="Mungall A.J."/>
            <person name="Palmer S.A."/>
            <person name="Sims S.K."/>
            <person name="Edwards C.A."/>
            <person name="Ashurst J.L."/>
            <person name="Wilming L."/>
            <person name="Jones M.C."/>
            <person name="Horton R."/>
            <person name="Hunt S.E."/>
            <person name="Scott C.E."/>
            <person name="Gilbert J.G."/>
            <person name="Clamp M.E."/>
            <person name="Bethel G."/>
            <person name="Milne S."/>
            <person name="Ainscough R."/>
            <person name="Almeida J.P."/>
            <person name="Ambrose K.D."/>
            <person name="Andrews T.D."/>
            <person name="Ashwell R.I."/>
            <person name="Babbage A.K."/>
            <person name="Bagguley C.L."/>
            <person name="Bailey J."/>
            <person name="Banerjee R."/>
            <person name="Barker D.J."/>
            <person name="Barlow K.F."/>
            <person name="Bates K."/>
            <person name="Beare D.M."/>
            <person name="Beasley H."/>
            <person name="Beasley O."/>
            <person name="Bird C.P."/>
            <person name="Blakey S."/>
            <person name="Bray-Allen S."/>
            <person name="Brook J."/>
            <person name="Brown A.J."/>
            <person name="Brown J.Y."/>
            <person name="Burford D.C."/>
            <person name="Burrill W."/>
            <person name="Burton J."/>
            <person name="Carder C."/>
            <person name="Carter N.P."/>
            <person name="Chapman J.C."/>
            <person name="Clark S.Y."/>
            <person name="Clark G."/>
            <person name="Clee C.M."/>
            <person name="Clegg S."/>
            <person name="Cobley V."/>
            <person name="Collier R.E."/>
            <person name="Collins J.E."/>
            <person name="Colman L.K."/>
            <person name="Corby N.R."/>
            <person name="Coville G.J."/>
            <person name="Culley K.M."/>
            <person name="Dhami P."/>
            <person name="Davies J."/>
            <person name="Dunn M."/>
            <person name="Earthrowl M.E."/>
            <person name="Ellington A.E."/>
            <person name="Evans K.A."/>
            <person name="Faulkner L."/>
            <person name="Francis M.D."/>
            <person name="Frankish A."/>
            <person name="Frankland J."/>
            <person name="French L."/>
            <person name="Garner P."/>
            <person name="Garnett J."/>
            <person name="Ghori M.J."/>
            <person name="Gilby L.M."/>
            <person name="Gillson C.J."/>
            <person name="Glithero R.J."/>
            <person name="Grafham D.V."/>
            <person name="Grant M."/>
            <person name="Gribble S."/>
            <person name="Griffiths C."/>
            <person name="Griffiths M."/>
            <person name="Hall R."/>
            <person name="Halls K.S."/>
            <person name="Hammond S."/>
            <person name="Harley J.L."/>
            <person name="Hart E.A."/>
            <person name="Heath P.D."/>
            <person name="Heathcott R."/>
            <person name="Holmes S.J."/>
            <person name="Howden P.J."/>
            <person name="Howe K.L."/>
            <person name="Howell G.R."/>
            <person name="Huckle E."/>
            <person name="Humphray S.J."/>
            <person name="Humphries M.D."/>
            <person name="Hunt A.R."/>
            <person name="Johnson C.M."/>
            <person name="Joy A.A."/>
            <person name="Kay M."/>
            <person name="Keenan S.J."/>
            <person name="Kimberley A.M."/>
            <person name="King A."/>
            <person name="Laird G.K."/>
            <person name="Langford C."/>
            <person name="Lawlor S."/>
            <person name="Leongamornlert D.A."/>
            <person name="Leversha M."/>
            <person name="Lloyd C.R."/>
            <person name="Lloyd D.M."/>
            <person name="Loveland J.E."/>
            <person name="Lovell J."/>
            <person name="Martin S."/>
            <person name="Mashreghi-Mohammadi M."/>
            <person name="Maslen G.L."/>
            <person name="Matthews L."/>
            <person name="McCann O.T."/>
            <person name="McLaren S.J."/>
            <person name="McLay K."/>
            <person name="McMurray A."/>
            <person name="Moore M.J."/>
            <person name="Mullikin J.C."/>
            <person name="Niblett D."/>
            <person name="Nickerson T."/>
            <person name="Novik K.L."/>
            <person name="Oliver K."/>
            <person name="Overton-Larty E.K."/>
            <person name="Parker A."/>
            <person name="Patel R."/>
            <person name="Pearce A.V."/>
            <person name="Peck A.I."/>
            <person name="Phillimore B."/>
            <person name="Phillips S."/>
            <person name="Plumb R.W."/>
            <person name="Porter K.M."/>
            <person name="Ramsey Y."/>
            <person name="Ranby S.A."/>
            <person name="Rice C.M."/>
            <person name="Ross M.T."/>
            <person name="Searle S.M."/>
            <person name="Sehra H.K."/>
            <person name="Sheridan E."/>
            <person name="Skuce C.D."/>
            <person name="Smith S."/>
            <person name="Smith M."/>
            <person name="Spraggon L."/>
            <person name="Squares S.L."/>
            <person name="Steward C.A."/>
            <person name="Sycamore N."/>
            <person name="Tamlyn-Hall G."/>
            <person name="Tester J."/>
            <person name="Theaker A.J."/>
            <person name="Thomas D.W."/>
            <person name="Thorpe A."/>
            <person name="Tracey A."/>
            <person name="Tromans A."/>
            <person name="Tubby B."/>
            <person name="Wall M."/>
            <person name="Wallis J.M."/>
            <person name="West A.P."/>
            <person name="White S.S."/>
            <person name="Whitehead S.L."/>
            <person name="Whittaker H."/>
            <person name="Wild A."/>
            <person name="Willey D.J."/>
            <person name="Wilmer T.E."/>
            <person name="Wood J.M."/>
            <person name="Wray P.W."/>
            <person name="Wyatt J.C."/>
            <person name="Young L."/>
            <person name="Younger R.M."/>
            <person name="Bentley D.R."/>
            <person name="Coulson A."/>
            <person name="Durbin R."/>
            <person name="Hubbard T."/>
            <person name="Sulston J.E."/>
            <person name="Dunham I."/>
            <person name="Rogers J."/>
            <person name="Beck S."/>
        </authorList>
    </citation>
    <scope>NUCLEOTIDE SEQUENCE [LARGE SCALE GENOMIC DNA]</scope>
</reference>
<organism evidence="2 3">
    <name type="scientific">Homo sapiens</name>
    <name type="common">Human</name>
    <dbReference type="NCBI Taxonomy" id="9606"/>
    <lineage>
        <taxon>Eukaryota</taxon>
        <taxon>Metazoa</taxon>
        <taxon>Chordata</taxon>
        <taxon>Craniata</taxon>
        <taxon>Vertebrata</taxon>
        <taxon>Euteleostomi</taxon>
        <taxon>Mammalia</taxon>
        <taxon>Eutheria</taxon>
        <taxon>Euarchontoglires</taxon>
        <taxon>Primates</taxon>
        <taxon>Haplorrhini</taxon>
        <taxon>Catarrhini</taxon>
        <taxon>Hominidae</taxon>
        <taxon>Homo</taxon>
    </lineage>
</organism>
<reference evidence="2" key="4">
    <citation type="submission" date="2025-08" db="UniProtKB">
        <authorList>
            <consortium name="Ensembl"/>
        </authorList>
    </citation>
    <scope>IDENTIFICATION</scope>
</reference>
<evidence type="ECO:0007829" key="5">
    <source>
        <dbReference type="ProteomicsDB" id="A0A8V8TMR3"/>
    </source>
</evidence>
<evidence type="ECO:0000256" key="1">
    <source>
        <dbReference type="SAM" id="MobiDB-lite"/>
    </source>
</evidence>
<accession>A0A8V8TMR3</accession>
<sequence length="166" mass="17715">MMETERLVLPPPDPLDLPLRAVELGCTGHWELLNLPGAPESSLPHGLPPCAPDLQQEAEQLFLSSPAWLPLHGVEHSARYYFSLQKMAEEDGSLVSFGCPGSPSPIRPTGPKTPNHRPDTGLQRGLAGEHKSLGYNLLVSSPASRASLPVLMGKSNSVSLLARGDG</sequence>
<keyword evidence="4 5" id="KW-1267">Proteomics identification</keyword>
<keyword evidence="3" id="KW-1185">Reference proteome</keyword>
<dbReference type="Proteomes" id="UP000005640">
    <property type="component" value="Chromosome 6"/>
</dbReference>
<name>A0A8V8TMR3_HUMAN</name>
<dbReference type="HGNC" id="HGNC:10898">
    <property type="gene designation" value="SKIC2"/>
</dbReference>
<evidence type="ECO:0000313" key="2">
    <source>
        <dbReference type="Ensembl" id="ENSP00000513455.1"/>
    </source>
</evidence>
<gene>
    <name evidence="2" type="primary">SKIC2</name>
</gene>
<protein>
    <submittedName>
        <fullName evidence="2">SKI2 subunit of superkiller complex</fullName>
    </submittedName>
</protein>
<dbReference type="GeneTree" id="ENSGT00940000158255"/>
<feature type="region of interest" description="Disordered" evidence="1">
    <location>
        <begin position="96"/>
        <end position="127"/>
    </location>
</feature>
<evidence type="ECO:0000313" key="3">
    <source>
        <dbReference type="Proteomes" id="UP000005640"/>
    </source>
</evidence>
<dbReference type="OpenTargets" id="ENSG00000204351"/>
<reference evidence="2 3" key="3">
    <citation type="journal article" date="2004" name="Nature">
        <title>Finishing the euchromatic sequence of the human genome.</title>
        <authorList>
            <consortium name="International Human Genome Sequencing Consortium"/>
        </authorList>
    </citation>
    <scope>NUCLEOTIDE SEQUENCE [LARGE SCALE GENOMIC DNA]</scope>
</reference>
<dbReference type="Ensembl" id="ENST00000697835.1">
    <property type="protein sequence ID" value="ENSP00000513455.1"/>
    <property type="gene ID" value="ENSG00000204351.13"/>
</dbReference>
<dbReference type="AlphaFoldDB" id="A0A8V8TMR3"/>
<proteinExistence type="evidence at protein level"/>
<dbReference type="SMR" id="A0A8V8TMR3"/>
<reference evidence="2" key="5">
    <citation type="submission" date="2025-09" db="UniProtKB">
        <authorList>
            <consortium name="Ensembl"/>
        </authorList>
    </citation>
    <scope>IDENTIFICATION</scope>
</reference>
<dbReference type="EMBL" id="AL645922">
    <property type="status" value="NOT_ANNOTATED_CDS"/>
    <property type="molecule type" value="Genomic_DNA"/>
</dbReference>